<dbReference type="AlphaFoldDB" id="A0A1H2DPB1"/>
<name>A0A1H2DPB1_9PROT</name>
<organism evidence="1 2">
    <name type="scientific">Nitrosomonas ureae</name>
    <dbReference type="NCBI Taxonomy" id="44577"/>
    <lineage>
        <taxon>Bacteria</taxon>
        <taxon>Pseudomonadati</taxon>
        <taxon>Pseudomonadota</taxon>
        <taxon>Betaproteobacteria</taxon>
        <taxon>Nitrosomonadales</taxon>
        <taxon>Nitrosomonadaceae</taxon>
        <taxon>Nitrosomonas</taxon>
    </lineage>
</organism>
<evidence type="ECO:0000313" key="2">
    <source>
        <dbReference type="Proteomes" id="UP000182882"/>
    </source>
</evidence>
<dbReference type="Proteomes" id="UP000182882">
    <property type="component" value="Unassembled WGS sequence"/>
</dbReference>
<reference evidence="2" key="1">
    <citation type="submission" date="2016-10" db="EMBL/GenBank/DDBJ databases">
        <authorList>
            <person name="Varghese N."/>
            <person name="Submissions S."/>
        </authorList>
    </citation>
    <scope>NUCLEOTIDE SEQUENCE [LARGE SCALE GENOMIC DNA]</scope>
    <source>
        <strain evidence="2">Nm10</strain>
    </source>
</reference>
<protein>
    <submittedName>
        <fullName evidence="1">Uncharacterized protein</fullName>
    </submittedName>
</protein>
<proteinExistence type="predicted"/>
<dbReference type="EMBL" id="FNLN01000002">
    <property type="protein sequence ID" value="SDT84715.1"/>
    <property type="molecule type" value="Genomic_DNA"/>
</dbReference>
<sequence>MDWIPAISTSSLLILALGLFRNLIITRLTNSVKHEYDAKIENLKAELRKNEEAFKIDLSTKTSQIEALRNVVLSGVTSRQAVIFERQLVAVEQLWEAFVSLAPAKEVSAWMAEVKFESAAKEAAKNSRVREMFSMIGNFDLNNLEIKQALKTRPFISPLAWAYYSAYEAIVFHAITRLHMLKNGIDMVEVIDSSRVISLVRVALPHQVQYIEKYGPSAFHYLLEELESNLLAAFRLMFQGEEVDKDNLEKAAAIIKQSEALMDANVKSGAVEETL</sequence>
<dbReference type="KEGG" id="nur:ATY38_00475"/>
<keyword evidence="2" id="KW-1185">Reference proteome</keyword>
<dbReference type="RefSeq" id="WP_062557558.1">
    <property type="nucleotide sequence ID" value="NZ_CP013341.1"/>
</dbReference>
<gene>
    <name evidence="1" type="ORF">SAMN05216406_10279</name>
</gene>
<accession>A0A1H2DPB1</accession>
<evidence type="ECO:0000313" key="1">
    <source>
        <dbReference type="EMBL" id="SDT84715.1"/>
    </source>
</evidence>